<evidence type="ECO:0000256" key="10">
    <source>
        <dbReference type="PROSITE-ProRule" id="PRU01360"/>
    </source>
</evidence>
<gene>
    <name evidence="15" type="ORF">ENS56_11545</name>
</gene>
<proteinExistence type="inferred from homology"/>
<dbReference type="GO" id="GO:0009279">
    <property type="term" value="C:cell outer membrane"/>
    <property type="evidence" value="ECO:0007669"/>
    <property type="project" value="UniProtKB-SubCell"/>
</dbReference>
<name>A0A832DJM7_9BACT</name>
<dbReference type="Pfam" id="PF00593">
    <property type="entry name" value="TonB_dep_Rec_b-barrel"/>
    <property type="match status" value="1"/>
</dbReference>
<dbReference type="Gene3D" id="2.40.170.20">
    <property type="entry name" value="TonB-dependent receptor, beta-barrel domain"/>
    <property type="match status" value="1"/>
</dbReference>
<evidence type="ECO:0000256" key="8">
    <source>
        <dbReference type="ARBA" id="ARBA00023170"/>
    </source>
</evidence>
<dbReference type="AlphaFoldDB" id="A0A832DJM7"/>
<dbReference type="GO" id="GO:0044718">
    <property type="term" value="P:siderophore transmembrane transport"/>
    <property type="evidence" value="ECO:0007669"/>
    <property type="project" value="TreeGrafter"/>
</dbReference>
<feature type="domain" description="TonB-dependent receptor plug" evidence="14">
    <location>
        <begin position="128"/>
        <end position="219"/>
    </location>
</feature>
<dbReference type="InterPro" id="IPR008969">
    <property type="entry name" value="CarboxyPept-like_regulatory"/>
</dbReference>
<evidence type="ECO:0000256" key="3">
    <source>
        <dbReference type="ARBA" id="ARBA00022452"/>
    </source>
</evidence>
<evidence type="ECO:0000313" key="15">
    <source>
        <dbReference type="EMBL" id="HGT48662.1"/>
    </source>
</evidence>
<dbReference type="InterPro" id="IPR036942">
    <property type="entry name" value="Beta-barrel_TonB_sf"/>
</dbReference>
<evidence type="ECO:0000256" key="4">
    <source>
        <dbReference type="ARBA" id="ARBA00022692"/>
    </source>
</evidence>
<dbReference type="GO" id="GO:0015344">
    <property type="term" value="F:siderophore uptake transmembrane transporter activity"/>
    <property type="evidence" value="ECO:0007669"/>
    <property type="project" value="TreeGrafter"/>
</dbReference>
<feature type="region of interest" description="Disordered" evidence="12">
    <location>
        <begin position="719"/>
        <end position="744"/>
    </location>
</feature>
<reference evidence="15" key="1">
    <citation type="journal article" date="2020" name="mSystems">
        <title>Genome- and Community-Level Interaction Insights into Carbon Utilization and Element Cycling Functions of Hydrothermarchaeota in Hydrothermal Sediment.</title>
        <authorList>
            <person name="Zhou Z."/>
            <person name="Liu Y."/>
            <person name="Xu W."/>
            <person name="Pan J."/>
            <person name="Luo Z.H."/>
            <person name="Li M."/>
        </authorList>
    </citation>
    <scope>NUCLEOTIDE SEQUENCE [LARGE SCALE GENOMIC DNA]</scope>
    <source>
        <strain evidence="15">SpSt-500</strain>
    </source>
</reference>
<evidence type="ECO:0000259" key="14">
    <source>
        <dbReference type="Pfam" id="PF07715"/>
    </source>
</evidence>
<keyword evidence="5" id="KW-0732">Signal</keyword>
<evidence type="ECO:0000256" key="11">
    <source>
        <dbReference type="RuleBase" id="RU003357"/>
    </source>
</evidence>
<sequence>MKQKYFINLLLSFIILFGFSFHLLGQVSGKLTGTVKDNNGEPLVGANVIIEGTTLGAATDFDGRYTILNVRAGTYTVKFGYLGYKSQRVEGVRISADQTKILDAVLEPEVIQGEEVVVVAKKPIVEFNQTSSVSSINKEDIKNLPVQSLNEIVNLQAGVIDGHFRGGRIGEVQYQVDGVSVINPYNNSSILEIDRSMIEEVQVISGTFDAKYGQAMSGVVNAVLKTGSEKFEISGETYFGDYYTTDTKRYPNNDKFSPIGIQNYQISVSGPAGLPQTTFFINGRRFLTDGWMFGTRKFNPTDKNDFEKKIFNPTGDNEIIPMNFSYEWSGQAKLTNQSLKDFQFNYQATFNKSERKYYNHGFRLIPDGTPTNYTTSISHGLTFTHTISPLMFYKLNFRQNYFKYESYVYEDLFDPRYLEAGQPKGDANYEDGAVVQGVDLGRFRQRTNSGVVKGDFTWQIDNANLVEFGLEGQYSEITFGPPGFFVTTNVNGVEVLKPVYQFPRLPGLRNYYPKQFASYLQDRIELGDLIIRAGLRFEYFDAASKVPSDLQNPANTIPGAPESKLVDTKIKTALAPRLGFSFPLTASASVYFSYGHFYQLPGLNLLYDNSDYSLLDQLQAGGISYGVMGNPDLKPELTIQYEFGLKQALAEYLGVQLSFFYKDIRDLLGVEFVDTYTAASYARFTNVDFGSVYGLTLSIFQRNLANFNTSLDYTLQFAQGNSSDPRETANRAASGQDPRPRDLPFNWDQRHTLNLSAIYSVPDDYSISAIFRFGSGQPYTPEIGSGFGASQETNSGRKESYFLLDLRAEKYFNFDFLNFSLFARILNVLNTHYVNGFVFNSTGSPDYTLTPSANRSALFDPSRFYEPRRIEFGISFRSK</sequence>
<dbReference type="Gene3D" id="2.60.40.1120">
    <property type="entry name" value="Carboxypeptidase-like, regulatory domain"/>
    <property type="match status" value="1"/>
</dbReference>
<dbReference type="InterPro" id="IPR039426">
    <property type="entry name" value="TonB-dep_rcpt-like"/>
</dbReference>
<dbReference type="Gene3D" id="2.170.130.10">
    <property type="entry name" value="TonB-dependent receptor, plug domain"/>
    <property type="match status" value="1"/>
</dbReference>
<evidence type="ECO:0000256" key="7">
    <source>
        <dbReference type="ARBA" id="ARBA00023136"/>
    </source>
</evidence>
<comment type="caution">
    <text evidence="15">The sequence shown here is derived from an EMBL/GenBank/DDBJ whole genome shotgun (WGS) entry which is preliminary data.</text>
</comment>
<comment type="subcellular location">
    <subcellularLocation>
        <location evidence="1 10">Cell outer membrane</location>
        <topology evidence="1 10">Multi-pass membrane protein</topology>
    </subcellularLocation>
</comment>
<keyword evidence="4 10" id="KW-0812">Transmembrane</keyword>
<keyword evidence="9 10" id="KW-0998">Cell outer membrane</keyword>
<dbReference type="InterPro" id="IPR037066">
    <property type="entry name" value="Plug_dom_sf"/>
</dbReference>
<comment type="similarity">
    <text evidence="10 11">Belongs to the TonB-dependent receptor family.</text>
</comment>
<evidence type="ECO:0000256" key="1">
    <source>
        <dbReference type="ARBA" id="ARBA00004571"/>
    </source>
</evidence>
<accession>A0A832DJM7</accession>
<keyword evidence="2 10" id="KW-0813">Transport</keyword>
<keyword evidence="7 10" id="KW-0472">Membrane</keyword>
<dbReference type="Pfam" id="PF13715">
    <property type="entry name" value="CarbopepD_reg_2"/>
    <property type="match status" value="1"/>
</dbReference>
<evidence type="ECO:0000256" key="5">
    <source>
        <dbReference type="ARBA" id="ARBA00022729"/>
    </source>
</evidence>
<protein>
    <submittedName>
        <fullName evidence="15">TonB-dependent receptor</fullName>
    </submittedName>
</protein>
<dbReference type="PANTHER" id="PTHR30069">
    <property type="entry name" value="TONB-DEPENDENT OUTER MEMBRANE RECEPTOR"/>
    <property type="match status" value="1"/>
</dbReference>
<keyword evidence="3 10" id="KW-1134">Transmembrane beta strand</keyword>
<dbReference type="PROSITE" id="PS52016">
    <property type="entry name" value="TONB_DEPENDENT_REC_3"/>
    <property type="match status" value="1"/>
</dbReference>
<evidence type="ECO:0000256" key="12">
    <source>
        <dbReference type="SAM" id="MobiDB-lite"/>
    </source>
</evidence>
<dbReference type="PANTHER" id="PTHR30069:SF29">
    <property type="entry name" value="HEMOGLOBIN AND HEMOGLOBIN-HAPTOGLOBIN-BINDING PROTEIN 1-RELATED"/>
    <property type="match status" value="1"/>
</dbReference>
<evidence type="ECO:0000259" key="13">
    <source>
        <dbReference type="Pfam" id="PF00593"/>
    </source>
</evidence>
<dbReference type="SUPFAM" id="SSF56935">
    <property type="entry name" value="Porins"/>
    <property type="match status" value="1"/>
</dbReference>
<evidence type="ECO:0000256" key="6">
    <source>
        <dbReference type="ARBA" id="ARBA00023077"/>
    </source>
</evidence>
<dbReference type="EMBL" id="DSVI01000019">
    <property type="protein sequence ID" value="HGT48662.1"/>
    <property type="molecule type" value="Genomic_DNA"/>
</dbReference>
<evidence type="ECO:0000256" key="9">
    <source>
        <dbReference type="ARBA" id="ARBA00023237"/>
    </source>
</evidence>
<keyword evidence="8 15" id="KW-0675">Receptor</keyword>
<dbReference type="SUPFAM" id="SSF49464">
    <property type="entry name" value="Carboxypeptidase regulatory domain-like"/>
    <property type="match status" value="1"/>
</dbReference>
<organism evidence="15">
    <name type="scientific">Ignavibacterium album</name>
    <dbReference type="NCBI Taxonomy" id="591197"/>
    <lineage>
        <taxon>Bacteria</taxon>
        <taxon>Pseudomonadati</taxon>
        <taxon>Ignavibacteriota</taxon>
        <taxon>Ignavibacteria</taxon>
        <taxon>Ignavibacteriales</taxon>
        <taxon>Ignavibacteriaceae</taxon>
        <taxon>Ignavibacterium</taxon>
    </lineage>
</organism>
<keyword evidence="6 11" id="KW-0798">TonB box</keyword>
<dbReference type="InterPro" id="IPR012910">
    <property type="entry name" value="Plug_dom"/>
</dbReference>
<dbReference type="InterPro" id="IPR000531">
    <property type="entry name" value="Beta-barrel_TonB"/>
</dbReference>
<evidence type="ECO:0000256" key="2">
    <source>
        <dbReference type="ARBA" id="ARBA00022448"/>
    </source>
</evidence>
<dbReference type="Pfam" id="PF07715">
    <property type="entry name" value="Plug"/>
    <property type="match status" value="1"/>
</dbReference>
<feature type="domain" description="TonB-dependent receptor-like beta-barrel" evidence="13">
    <location>
        <begin position="337"/>
        <end position="828"/>
    </location>
</feature>